<comment type="caution">
    <text evidence="1">The sequence shown here is derived from an EMBL/GenBank/DDBJ whole genome shotgun (WGS) entry which is preliminary data.</text>
</comment>
<accession>A0A078QNP9</accession>
<organism evidence="1 2">
    <name type="scientific">Phocaeicola vulgatus str. 3775 SL</name>
    <name type="common">B</name>
    <name type="synonym">iv</name>
    <dbReference type="NCBI Taxonomy" id="1339350"/>
    <lineage>
        <taxon>Bacteria</taxon>
        <taxon>Pseudomonadati</taxon>
        <taxon>Bacteroidota</taxon>
        <taxon>Bacteroidia</taxon>
        <taxon>Bacteroidales</taxon>
        <taxon>Bacteroidaceae</taxon>
        <taxon>Phocaeicola</taxon>
    </lineage>
</organism>
<dbReference type="EMBL" id="JNHI01000116">
    <property type="protein sequence ID" value="KDS23322.1"/>
    <property type="molecule type" value="Genomic_DNA"/>
</dbReference>
<name>A0A078QNP9_PHOVU</name>
<evidence type="ECO:0000313" key="2">
    <source>
        <dbReference type="Proteomes" id="UP000028134"/>
    </source>
</evidence>
<proteinExistence type="predicted"/>
<evidence type="ECO:0000313" key="1">
    <source>
        <dbReference type="EMBL" id="KDS23322.1"/>
    </source>
</evidence>
<dbReference type="Proteomes" id="UP000028134">
    <property type="component" value="Unassembled WGS sequence"/>
</dbReference>
<gene>
    <name evidence="1" type="ORF">M097_4870</name>
</gene>
<protein>
    <submittedName>
        <fullName evidence="1">Uncharacterized protein</fullName>
    </submittedName>
</protein>
<dbReference type="AlphaFoldDB" id="A0A078QNP9"/>
<sequence length="37" mass="4323">MAGNNFPALSETSITEWRIHQNSVFNNAFKRNHTLLY</sequence>
<reference evidence="1 2" key="1">
    <citation type="submission" date="2014-04" db="EMBL/GenBank/DDBJ databases">
        <authorList>
            <person name="Sears C."/>
            <person name="Carroll K."/>
            <person name="Sack B.R."/>
            <person name="Qadri F."/>
            <person name="Myers L.L."/>
            <person name="Chung G.-T."/>
            <person name="Escheverria P."/>
            <person name="Fraser C.M."/>
            <person name="Sadzewicz L."/>
            <person name="Shefchek K.A."/>
            <person name="Tallon L."/>
            <person name="Das S.P."/>
            <person name="Daugherty S."/>
            <person name="Mongodin E.F."/>
        </authorList>
    </citation>
    <scope>NUCLEOTIDE SEQUENCE [LARGE SCALE GENOMIC DNA]</scope>
    <source>
        <strain evidence="2">3775 SL(B) 10 (iv)</strain>
    </source>
</reference>